<accession>A0A2C9V342</accession>
<organism evidence="1">
    <name type="scientific">Manihot esculenta</name>
    <name type="common">Cassava</name>
    <name type="synonym">Jatropha manihot</name>
    <dbReference type="NCBI Taxonomy" id="3983"/>
    <lineage>
        <taxon>Eukaryota</taxon>
        <taxon>Viridiplantae</taxon>
        <taxon>Streptophyta</taxon>
        <taxon>Embryophyta</taxon>
        <taxon>Tracheophyta</taxon>
        <taxon>Spermatophyta</taxon>
        <taxon>Magnoliopsida</taxon>
        <taxon>eudicotyledons</taxon>
        <taxon>Gunneridae</taxon>
        <taxon>Pentapetalae</taxon>
        <taxon>rosids</taxon>
        <taxon>fabids</taxon>
        <taxon>Malpighiales</taxon>
        <taxon>Euphorbiaceae</taxon>
        <taxon>Crotonoideae</taxon>
        <taxon>Manihoteae</taxon>
        <taxon>Manihot</taxon>
    </lineage>
</organism>
<protein>
    <submittedName>
        <fullName evidence="1">Uncharacterized protein</fullName>
    </submittedName>
</protein>
<evidence type="ECO:0000313" key="1">
    <source>
        <dbReference type="EMBL" id="OAY38712.1"/>
    </source>
</evidence>
<name>A0A2C9V342_MANES</name>
<dbReference type="EMBL" id="CM004396">
    <property type="protein sequence ID" value="OAY38712.1"/>
    <property type="molecule type" value="Genomic_DNA"/>
</dbReference>
<reference evidence="1" key="1">
    <citation type="submission" date="2016-02" db="EMBL/GenBank/DDBJ databases">
        <title>WGS assembly of Manihot esculenta.</title>
        <authorList>
            <person name="Bredeson J.V."/>
            <person name="Prochnik S.E."/>
            <person name="Lyons J.B."/>
            <person name="Schmutz J."/>
            <person name="Grimwood J."/>
            <person name="Vrebalov J."/>
            <person name="Bart R.S."/>
            <person name="Amuge T."/>
            <person name="Ferguson M.E."/>
            <person name="Green R."/>
            <person name="Putnam N."/>
            <person name="Stites J."/>
            <person name="Rounsley S."/>
            <person name="Rokhsar D.S."/>
        </authorList>
    </citation>
    <scope>NUCLEOTIDE SEQUENCE [LARGE SCALE GENOMIC DNA]</scope>
    <source>
        <tissue evidence="1">Leaf</tissue>
    </source>
</reference>
<proteinExistence type="predicted"/>
<dbReference type="AlphaFoldDB" id="A0A2C9V342"/>
<gene>
    <name evidence="1" type="ORF">MANES_10G037400</name>
</gene>
<sequence>MASSNSRKMIPFLSSLLLPLPHNSNSFVNSDESYFLVINFSATWEENFRCTALLCHLIGPVQQCPDSLRVYYRRRWKRNMAGAGMEVSEAVQVYK</sequence>